<evidence type="ECO:0000313" key="3">
    <source>
        <dbReference type="EMBL" id="CAD9239239.1"/>
    </source>
</evidence>
<name>A0A7S1XGM7_9RHOD</name>
<dbReference type="PROSITE" id="PS50093">
    <property type="entry name" value="PKD"/>
    <property type="match status" value="1"/>
</dbReference>
<feature type="signal peptide" evidence="1">
    <location>
        <begin position="1"/>
        <end position="19"/>
    </location>
</feature>
<dbReference type="InterPro" id="IPR013783">
    <property type="entry name" value="Ig-like_fold"/>
</dbReference>
<dbReference type="NCBIfam" id="NF038133">
    <property type="entry name" value="choice_anch_L"/>
    <property type="match status" value="1"/>
</dbReference>
<dbReference type="Gene3D" id="2.60.40.10">
    <property type="entry name" value="Immunoglobulins"/>
    <property type="match status" value="1"/>
</dbReference>
<reference evidence="3" key="1">
    <citation type="submission" date="2021-01" db="EMBL/GenBank/DDBJ databases">
        <authorList>
            <person name="Corre E."/>
            <person name="Pelletier E."/>
            <person name="Niang G."/>
            <person name="Scheremetjew M."/>
            <person name="Finn R."/>
            <person name="Kale V."/>
            <person name="Holt S."/>
            <person name="Cochrane G."/>
            <person name="Meng A."/>
            <person name="Brown T."/>
            <person name="Cohen L."/>
        </authorList>
    </citation>
    <scope>NUCLEOTIDE SEQUENCE</scope>
    <source>
        <strain evidence="3">CCMP3124</strain>
    </source>
</reference>
<proteinExistence type="predicted"/>
<feature type="chain" id="PRO_5030841615" description="PKD domain-containing protein" evidence="1">
    <location>
        <begin position="20"/>
        <end position="821"/>
    </location>
</feature>
<dbReference type="EMBL" id="HBGI01001510">
    <property type="protein sequence ID" value="CAD9239239.1"/>
    <property type="molecule type" value="Transcribed_RNA"/>
</dbReference>
<protein>
    <recommendedName>
        <fullName evidence="2">PKD domain-containing protein</fullName>
    </recommendedName>
</protein>
<accession>A0A7S1XGM7</accession>
<sequence length="821" mass="86938">MKVISAVALVAMVAAVAHGAEMMMMMDEEVLALRQTNVHSNINNLTVCPDQVTDGTKYCRCADTVLDVSNRSNIKINGNGYGFLDSVDSVNQYAGTASFARNAAEYLLGDPAVTNITLLGASVINPEGMYAVDYRYSLGIMKAEYGFNGGLVLSTGDARVFGSYRRASSPTSGQERVTSAEGVTFDPRVANSRDCTDLKFTFRAEVALDVSLEYVFLSQEYPEFVDNIFNDVFSLTIVDLDDPSATPVDLAKIGGQTENFDVSVNSINYKKLPGLFELCDVTQQFDGFTKNLKANAYPLEAGKTYEVSLLVCDVSDTLYDSAVVLKSGSFAKCSSSVASIVCPPTKYDICLNNELPEASAQTACGSVNVVRDNSTECTLGPETTSCFVKYFVEGFPDLQCAYEAKLKQATVESNWKISRSDKFTSVENGCNALYPGVSYSVAGSIDDPCCLSGGVGTVSWGDGATSTFAFGALSPDFKVSHVYSESFLLGQAGNVSVSVSVVDCQGLSSPVETKNLPRPTCDGSGVEINAIQTRAVPYLIETEKDENVSAPVLIGMPDSCYHNCGYTYTYDWGDGTPVETGEVDSSFIIVAPNHVYSTCGNFTIKVQLLNNAGQVVSFESGDSLVSTLEVAIVVLSCGECPGVECEDGFVATDANGCTCTKTCSSNLDCILGGVCSGLCLSNGFCENGALTCPRGCCKATPGRIPGVLDSAICSNGCGRANCCFENIENGCNALNREAELVETCTALYGANVPCDTDADCVGQSGLSGARKCIDVNVASIDARLCSAQCATTADCPVGKKCVAFTKSYNPPLNFCVSESFL</sequence>
<dbReference type="SUPFAM" id="SSF49299">
    <property type="entry name" value="PKD domain"/>
    <property type="match status" value="1"/>
</dbReference>
<gene>
    <name evidence="3" type="ORF">EAUS1353_LOCUS975</name>
</gene>
<dbReference type="AlphaFoldDB" id="A0A7S1XGM7"/>
<dbReference type="InterPro" id="IPR000601">
    <property type="entry name" value="PKD_dom"/>
</dbReference>
<keyword evidence="1" id="KW-0732">Signal</keyword>
<dbReference type="InterPro" id="IPR035986">
    <property type="entry name" value="PKD_dom_sf"/>
</dbReference>
<evidence type="ECO:0000259" key="2">
    <source>
        <dbReference type="PROSITE" id="PS50093"/>
    </source>
</evidence>
<feature type="domain" description="PKD" evidence="2">
    <location>
        <begin position="567"/>
        <end position="617"/>
    </location>
</feature>
<organism evidence="3">
    <name type="scientific">Erythrolobus australicus</name>
    <dbReference type="NCBI Taxonomy" id="1077150"/>
    <lineage>
        <taxon>Eukaryota</taxon>
        <taxon>Rhodophyta</taxon>
        <taxon>Bangiophyceae</taxon>
        <taxon>Porphyridiales</taxon>
        <taxon>Porphyridiaceae</taxon>
        <taxon>Erythrolobus</taxon>
    </lineage>
</organism>
<dbReference type="InterPro" id="IPR049804">
    <property type="entry name" value="Choice_anch_L"/>
</dbReference>
<evidence type="ECO:0000256" key="1">
    <source>
        <dbReference type="SAM" id="SignalP"/>
    </source>
</evidence>